<proteinExistence type="predicted"/>
<feature type="non-terminal residue" evidence="1">
    <location>
        <position position="1"/>
    </location>
</feature>
<dbReference type="Pfam" id="PF19782">
    <property type="entry name" value="DUF6267"/>
    <property type="match status" value="1"/>
</dbReference>
<name>A0A381Y2T6_9ZZZZ</name>
<accession>A0A381Y2T6</accession>
<dbReference type="AlphaFoldDB" id="A0A381Y2T6"/>
<protein>
    <submittedName>
        <fullName evidence="1">Uncharacterized protein</fullName>
    </submittedName>
</protein>
<evidence type="ECO:0000313" key="1">
    <source>
        <dbReference type="EMBL" id="SVA71406.1"/>
    </source>
</evidence>
<sequence length="379" mass="42684">VDGTRGSINFIQSLRDMLAGSSMKNTYITTKWDGAPAVFCGINPDNGKFFVGSKSIFNKTPKINYTPQDIDNNHPPGLGSKLKVALEHLPKLGIKGVLQGDMMFAKEDLAIKTIEGERYVTFHPNTIVYAVPLGSDLGKEILNSKMGIVFHTEYKGTKLEDMKSSFNININRLLKNKDIWFRDAEFTDASGTASFTARDTETITKILSSVGRTFQNISANTLNMIADDSEINTIIKTFNNSKIKTGQQIRNTRTHVSQLIRYIENKYDKDINKLKTDASKDKKTQRKNEFLKFFLQKKVDLGKIFDLMNMLIDAKMMIISKLENMEQLTQTFVKDGAGYKVTAPEGFVAVDQIKGGAVKLVDRLEFSRNNFNVELKNWS</sequence>
<dbReference type="EMBL" id="UINC01017275">
    <property type="protein sequence ID" value="SVA71406.1"/>
    <property type="molecule type" value="Genomic_DNA"/>
</dbReference>
<dbReference type="InterPro" id="IPR046234">
    <property type="entry name" value="DUF6267"/>
</dbReference>
<gene>
    <name evidence="1" type="ORF">METZ01_LOCUS124260</name>
</gene>
<reference evidence="1" key="1">
    <citation type="submission" date="2018-05" db="EMBL/GenBank/DDBJ databases">
        <authorList>
            <person name="Lanie J.A."/>
            <person name="Ng W.-L."/>
            <person name="Kazmierczak K.M."/>
            <person name="Andrzejewski T.M."/>
            <person name="Davidsen T.M."/>
            <person name="Wayne K.J."/>
            <person name="Tettelin H."/>
            <person name="Glass J.I."/>
            <person name="Rusch D."/>
            <person name="Podicherti R."/>
            <person name="Tsui H.-C.T."/>
            <person name="Winkler M.E."/>
        </authorList>
    </citation>
    <scope>NUCLEOTIDE SEQUENCE</scope>
</reference>
<organism evidence="1">
    <name type="scientific">marine metagenome</name>
    <dbReference type="NCBI Taxonomy" id="408172"/>
    <lineage>
        <taxon>unclassified sequences</taxon>
        <taxon>metagenomes</taxon>
        <taxon>ecological metagenomes</taxon>
    </lineage>
</organism>